<dbReference type="RefSeq" id="WP_265351387.1">
    <property type="nucleotide sequence ID" value="NZ_JAMQPL010000002.1"/>
</dbReference>
<comment type="caution">
    <text evidence="3">The sequence shown here is derived from an EMBL/GenBank/DDBJ whole genome shotgun (WGS) entry which is preliminary data.</text>
</comment>
<sequence length="93" mass="10898">MSELLRTDLQTIISEIESKFEVYDKIVIFYLILTPDLGIFNGNYIFSKSIFRKIPSFIKAIDTSNAMVRINVEYFVRGNNYIELSEQFEKTIT</sequence>
<reference evidence="3 5" key="1">
    <citation type="submission" date="2022-06" db="EMBL/GenBank/DDBJ databases">
        <title>Leptospira isolates from biofilms formed at urban environments.</title>
        <authorList>
            <person name="Ribeiro P.S."/>
            <person name="Sousa T."/>
            <person name="Carvalho N."/>
            <person name="Aburjaile F."/>
            <person name="Neves F."/>
            <person name="Oliveira D."/>
            <person name="Blanco L."/>
            <person name="Lima J."/>
            <person name="Costa F."/>
            <person name="Brenig B."/>
            <person name="Soares S."/>
            <person name="Ramos R."/>
            <person name="Goes-Neto A."/>
            <person name="Matiuzzi M."/>
            <person name="Azevedo V."/>
            <person name="Ristow P."/>
        </authorList>
    </citation>
    <scope>NUCLEOTIDE SEQUENCE</scope>
    <source>
        <strain evidence="2 5">VSF19</strain>
        <strain evidence="3">VSF20</strain>
    </source>
</reference>
<dbReference type="EMBL" id="JAMQPL010000002">
    <property type="protein sequence ID" value="MCW7529778.1"/>
    <property type="molecule type" value="Genomic_DNA"/>
</dbReference>
<keyword evidence="5" id="KW-1185">Reference proteome</keyword>
<accession>A0AAW5VJM1</accession>
<evidence type="ECO:0000313" key="3">
    <source>
        <dbReference type="EMBL" id="MCW7529778.1"/>
    </source>
</evidence>
<keyword evidence="1" id="KW-0472">Membrane</keyword>
<feature type="transmembrane region" description="Helical" evidence="1">
    <location>
        <begin position="27"/>
        <end position="46"/>
    </location>
</feature>
<dbReference type="Proteomes" id="UP001208912">
    <property type="component" value="Unassembled WGS sequence"/>
</dbReference>
<keyword evidence="1" id="KW-1133">Transmembrane helix</keyword>
<evidence type="ECO:0000313" key="2">
    <source>
        <dbReference type="EMBL" id="MCW7526110.1"/>
    </source>
</evidence>
<proteinExistence type="predicted"/>
<protein>
    <submittedName>
        <fullName evidence="3">Uncharacterized protein</fullName>
    </submittedName>
</protein>
<organism evidence="3 4">
    <name type="scientific">Leptospira soteropolitanensis</name>
    <dbReference type="NCBI Taxonomy" id="2950025"/>
    <lineage>
        <taxon>Bacteria</taxon>
        <taxon>Pseudomonadati</taxon>
        <taxon>Spirochaetota</taxon>
        <taxon>Spirochaetia</taxon>
        <taxon>Leptospirales</taxon>
        <taxon>Leptospiraceae</taxon>
        <taxon>Leptospira</taxon>
    </lineage>
</organism>
<keyword evidence="1" id="KW-0812">Transmembrane</keyword>
<evidence type="ECO:0000256" key="1">
    <source>
        <dbReference type="SAM" id="Phobius"/>
    </source>
</evidence>
<name>A0AAW5VJM1_9LEPT</name>
<dbReference type="AlphaFoldDB" id="A0AAW5VJM1"/>
<evidence type="ECO:0000313" key="4">
    <source>
        <dbReference type="Proteomes" id="UP001208540"/>
    </source>
</evidence>
<dbReference type="EMBL" id="JAMQPM010000002">
    <property type="protein sequence ID" value="MCW7526110.1"/>
    <property type="molecule type" value="Genomic_DNA"/>
</dbReference>
<gene>
    <name evidence="2" type="ORF">ND861_07135</name>
    <name evidence="3" type="ORF">ND862_06100</name>
</gene>
<evidence type="ECO:0000313" key="5">
    <source>
        <dbReference type="Proteomes" id="UP001208912"/>
    </source>
</evidence>
<dbReference type="Proteomes" id="UP001208540">
    <property type="component" value="Unassembled WGS sequence"/>
</dbReference>